<name>A0ABQ6PIH0_9BACT</name>
<comment type="caution">
    <text evidence="1">The sequence shown here is derived from an EMBL/GenBank/DDBJ whole genome shotgun (WGS) entry which is preliminary data.</text>
</comment>
<keyword evidence="2" id="KW-1185">Reference proteome</keyword>
<gene>
    <name evidence="1" type="ORF">Aconfl_01100</name>
</gene>
<dbReference type="Proteomes" id="UP001338309">
    <property type="component" value="Unassembled WGS sequence"/>
</dbReference>
<sequence length="57" mass="6762">MPSSEHQHFSIGQTVFTKVSPKVKMSVRKYYANIYYCTFVDHPKKKELALFECEIIY</sequence>
<proteinExistence type="predicted"/>
<accession>A0ABQ6PIH0</accession>
<protein>
    <submittedName>
        <fullName evidence="1">Uncharacterized protein</fullName>
    </submittedName>
</protein>
<reference evidence="1 2" key="1">
    <citation type="submission" date="2023-08" db="EMBL/GenBank/DDBJ databases">
        <title>Draft genome sequence of Algoriphagus confluentis.</title>
        <authorList>
            <person name="Takatani N."/>
            <person name="Hosokawa M."/>
            <person name="Sawabe T."/>
        </authorList>
    </citation>
    <scope>NUCLEOTIDE SEQUENCE [LARGE SCALE GENOMIC DNA]</scope>
    <source>
        <strain evidence="1 2">NBRC 111222</strain>
    </source>
</reference>
<evidence type="ECO:0000313" key="1">
    <source>
        <dbReference type="EMBL" id="GMQ27468.1"/>
    </source>
</evidence>
<dbReference type="RefSeq" id="WP_338222286.1">
    <property type="nucleotide sequence ID" value="NZ_BTPD01000001.1"/>
</dbReference>
<evidence type="ECO:0000313" key="2">
    <source>
        <dbReference type="Proteomes" id="UP001338309"/>
    </source>
</evidence>
<dbReference type="EMBL" id="BTPD01000001">
    <property type="protein sequence ID" value="GMQ27468.1"/>
    <property type="molecule type" value="Genomic_DNA"/>
</dbReference>
<organism evidence="1 2">
    <name type="scientific">Algoriphagus confluentis</name>
    <dbReference type="NCBI Taxonomy" id="1697556"/>
    <lineage>
        <taxon>Bacteria</taxon>
        <taxon>Pseudomonadati</taxon>
        <taxon>Bacteroidota</taxon>
        <taxon>Cytophagia</taxon>
        <taxon>Cytophagales</taxon>
        <taxon>Cyclobacteriaceae</taxon>
        <taxon>Algoriphagus</taxon>
    </lineage>
</organism>